<dbReference type="AlphaFoldDB" id="M5FQF6"/>
<name>M5FQF6_DACPD</name>
<dbReference type="OrthoDB" id="3346965at2759"/>
<evidence type="ECO:0000313" key="3">
    <source>
        <dbReference type="Proteomes" id="UP000030653"/>
    </source>
</evidence>
<evidence type="ECO:0000256" key="1">
    <source>
        <dbReference type="SAM" id="MobiDB-lite"/>
    </source>
</evidence>
<dbReference type="RefSeq" id="XP_040624581.1">
    <property type="nucleotide sequence ID" value="XM_040773977.1"/>
</dbReference>
<reference evidence="2 3" key="1">
    <citation type="journal article" date="2012" name="Science">
        <title>The Paleozoic origin of enzymatic lignin decomposition reconstructed from 31 fungal genomes.</title>
        <authorList>
            <person name="Floudas D."/>
            <person name="Binder M."/>
            <person name="Riley R."/>
            <person name="Barry K."/>
            <person name="Blanchette R.A."/>
            <person name="Henrissat B."/>
            <person name="Martinez A.T."/>
            <person name="Otillar R."/>
            <person name="Spatafora J.W."/>
            <person name="Yadav J.S."/>
            <person name="Aerts A."/>
            <person name="Benoit I."/>
            <person name="Boyd A."/>
            <person name="Carlson A."/>
            <person name="Copeland A."/>
            <person name="Coutinho P.M."/>
            <person name="de Vries R.P."/>
            <person name="Ferreira P."/>
            <person name="Findley K."/>
            <person name="Foster B."/>
            <person name="Gaskell J."/>
            <person name="Glotzer D."/>
            <person name="Gorecki P."/>
            <person name="Heitman J."/>
            <person name="Hesse C."/>
            <person name="Hori C."/>
            <person name="Igarashi K."/>
            <person name="Jurgens J.A."/>
            <person name="Kallen N."/>
            <person name="Kersten P."/>
            <person name="Kohler A."/>
            <person name="Kuees U."/>
            <person name="Kumar T.K.A."/>
            <person name="Kuo A."/>
            <person name="LaButti K."/>
            <person name="Larrondo L.F."/>
            <person name="Lindquist E."/>
            <person name="Ling A."/>
            <person name="Lombard V."/>
            <person name="Lucas S."/>
            <person name="Lundell T."/>
            <person name="Martin R."/>
            <person name="McLaughlin D.J."/>
            <person name="Morgenstern I."/>
            <person name="Morin E."/>
            <person name="Murat C."/>
            <person name="Nagy L.G."/>
            <person name="Nolan M."/>
            <person name="Ohm R.A."/>
            <person name="Patyshakuliyeva A."/>
            <person name="Rokas A."/>
            <person name="Ruiz-Duenas F.J."/>
            <person name="Sabat G."/>
            <person name="Salamov A."/>
            <person name="Samejima M."/>
            <person name="Schmutz J."/>
            <person name="Slot J.C."/>
            <person name="St John F."/>
            <person name="Stenlid J."/>
            <person name="Sun H."/>
            <person name="Sun S."/>
            <person name="Syed K."/>
            <person name="Tsang A."/>
            <person name="Wiebenga A."/>
            <person name="Young D."/>
            <person name="Pisabarro A."/>
            <person name="Eastwood D.C."/>
            <person name="Martin F."/>
            <person name="Cullen D."/>
            <person name="Grigoriev I.V."/>
            <person name="Hibbett D.S."/>
        </authorList>
    </citation>
    <scope>NUCLEOTIDE SEQUENCE [LARGE SCALE GENOMIC DNA]</scope>
    <source>
        <strain evidence="2 3">DJM-731 SS1</strain>
    </source>
</reference>
<accession>M5FQF6</accession>
<proteinExistence type="predicted"/>
<dbReference type="GeneID" id="63689039"/>
<dbReference type="Proteomes" id="UP000030653">
    <property type="component" value="Unassembled WGS sequence"/>
</dbReference>
<evidence type="ECO:0000313" key="2">
    <source>
        <dbReference type="EMBL" id="EJT97683.1"/>
    </source>
</evidence>
<gene>
    <name evidence="2" type="ORF">DACRYDRAFT_25037</name>
</gene>
<sequence length="179" mass="20214">MQRIIDYSQEDDDATPMEIEHDPFTPNTLYIAVYATEREGKLQEDLGMMFCAVTPTAGTYFIAQPRPADGKFILNMTSTYPADYTIRGWYPIGNRPVEYRETTTANGKVNGVRRDITTGESWLWTARLLRSFSEKPDTINWGAVIPVVVARTHIMSDECIENMVGVVPGLEEAIQNKQT</sequence>
<keyword evidence="3" id="KW-1185">Reference proteome</keyword>
<protein>
    <submittedName>
        <fullName evidence="2">Uncharacterized protein</fullName>
    </submittedName>
</protein>
<dbReference type="EMBL" id="JH795876">
    <property type="protein sequence ID" value="EJT97683.1"/>
    <property type="molecule type" value="Genomic_DNA"/>
</dbReference>
<organism evidence="2 3">
    <name type="scientific">Dacryopinax primogenitus (strain DJM 731)</name>
    <name type="common">Brown rot fungus</name>
    <dbReference type="NCBI Taxonomy" id="1858805"/>
    <lineage>
        <taxon>Eukaryota</taxon>
        <taxon>Fungi</taxon>
        <taxon>Dikarya</taxon>
        <taxon>Basidiomycota</taxon>
        <taxon>Agaricomycotina</taxon>
        <taxon>Dacrymycetes</taxon>
        <taxon>Dacrymycetales</taxon>
        <taxon>Dacrymycetaceae</taxon>
        <taxon>Dacryopinax</taxon>
    </lineage>
</organism>
<feature type="region of interest" description="Disordered" evidence="1">
    <location>
        <begin position="1"/>
        <end position="20"/>
    </location>
</feature>
<dbReference type="HOGENOM" id="CLU_1503390_0_0_1"/>